<reference evidence="3 4" key="1">
    <citation type="submission" date="2024-03" db="EMBL/GenBank/DDBJ databases">
        <title>Novel species of the genus Variovorax.</title>
        <authorList>
            <person name="Liu Q."/>
            <person name="Xin Y.-H."/>
        </authorList>
    </citation>
    <scope>NUCLEOTIDE SEQUENCE [LARGE SCALE GENOMIC DNA]</scope>
    <source>
        <strain evidence="3 4">KACC 18900</strain>
    </source>
</reference>
<name>A0ABU8WH79_9BURK</name>
<dbReference type="InterPro" id="IPR019844">
    <property type="entry name" value="CSD_CS"/>
</dbReference>
<organism evidence="3 4">
    <name type="scientific">Variovorax rhizosphaerae</name>
    <dbReference type="NCBI Taxonomy" id="1836200"/>
    <lineage>
        <taxon>Bacteria</taxon>
        <taxon>Pseudomonadati</taxon>
        <taxon>Pseudomonadota</taxon>
        <taxon>Betaproteobacteria</taxon>
        <taxon>Burkholderiales</taxon>
        <taxon>Comamonadaceae</taxon>
        <taxon>Variovorax</taxon>
    </lineage>
</organism>
<dbReference type="InterPro" id="IPR011129">
    <property type="entry name" value="CSD"/>
</dbReference>
<evidence type="ECO:0000313" key="3">
    <source>
        <dbReference type="EMBL" id="MEJ8846876.1"/>
    </source>
</evidence>
<comment type="caution">
    <text evidence="3">The sequence shown here is derived from an EMBL/GenBank/DDBJ whole genome shotgun (WGS) entry which is preliminary data.</text>
</comment>
<dbReference type="PANTHER" id="PTHR46565">
    <property type="entry name" value="COLD SHOCK DOMAIN PROTEIN 2"/>
    <property type="match status" value="1"/>
</dbReference>
<accession>A0ABU8WH79</accession>
<dbReference type="PROSITE" id="PS51857">
    <property type="entry name" value="CSD_2"/>
    <property type="match status" value="1"/>
</dbReference>
<proteinExistence type="predicted"/>
<gene>
    <name evidence="3" type="ORF">WKW82_09465</name>
</gene>
<protein>
    <submittedName>
        <fullName evidence="3">Cold shock domain-containing protein</fullName>
    </submittedName>
</protein>
<feature type="domain" description="CSD" evidence="2">
    <location>
        <begin position="2"/>
        <end position="67"/>
    </location>
</feature>
<evidence type="ECO:0000259" key="2">
    <source>
        <dbReference type="PROSITE" id="PS51857"/>
    </source>
</evidence>
<evidence type="ECO:0000256" key="1">
    <source>
        <dbReference type="RuleBase" id="RU000408"/>
    </source>
</evidence>
<comment type="subcellular location">
    <subcellularLocation>
        <location evidence="1">Cytoplasm</location>
    </subcellularLocation>
</comment>
<dbReference type="Gene3D" id="2.40.50.140">
    <property type="entry name" value="Nucleic acid-binding proteins"/>
    <property type="match status" value="1"/>
</dbReference>
<dbReference type="SUPFAM" id="SSF50249">
    <property type="entry name" value="Nucleic acid-binding proteins"/>
    <property type="match status" value="1"/>
</dbReference>
<evidence type="ECO:0000313" key="4">
    <source>
        <dbReference type="Proteomes" id="UP001385892"/>
    </source>
</evidence>
<dbReference type="SMART" id="SM00357">
    <property type="entry name" value="CSP"/>
    <property type="match status" value="1"/>
</dbReference>
<dbReference type="InterPro" id="IPR012340">
    <property type="entry name" value="NA-bd_OB-fold"/>
</dbReference>
<dbReference type="CDD" id="cd04458">
    <property type="entry name" value="CSP_CDS"/>
    <property type="match status" value="1"/>
</dbReference>
<dbReference type="InterPro" id="IPR002059">
    <property type="entry name" value="CSP_DNA-bd"/>
</dbReference>
<dbReference type="InterPro" id="IPR008613">
    <property type="entry name" value="Excalibur_Ca-bd_domain"/>
</dbReference>
<dbReference type="EMBL" id="JBBKZT010000004">
    <property type="protein sequence ID" value="MEJ8846876.1"/>
    <property type="molecule type" value="Genomic_DNA"/>
</dbReference>
<dbReference type="PROSITE" id="PS00352">
    <property type="entry name" value="CSD_1"/>
    <property type="match status" value="1"/>
</dbReference>
<dbReference type="Pfam" id="PF05901">
    <property type="entry name" value="Excalibur"/>
    <property type="match status" value="1"/>
</dbReference>
<dbReference type="Proteomes" id="UP001385892">
    <property type="component" value="Unassembled WGS sequence"/>
</dbReference>
<dbReference type="PANTHER" id="PTHR46565:SF20">
    <property type="entry name" value="COLD SHOCK DOMAIN-CONTAINING PROTEIN 4"/>
    <property type="match status" value="1"/>
</dbReference>
<sequence length="190" mass="20707">MRLTGTLRTWKDDRGFGFIAPTHGGAELFVHISALPRDGSRPTAGERVTYELGRGRDGKPQAINVERIAIGPPAASTRSREPAPARDGPSWLSRIITLLLVVGLAAFAFNQYQKYATGYSTPAPAFVTSPAQVAEPIAQNFSCDGRKYCSQMHSCTEARYFLKNCPGTQMDGNHDGVPCEQQWCTSPFAK</sequence>
<dbReference type="Pfam" id="PF00313">
    <property type="entry name" value="CSD"/>
    <property type="match status" value="1"/>
</dbReference>
<dbReference type="RefSeq" id="WP_340342030.1">
    <property type="nucleotide sequence ID" value="NZ_JBBKZT010000004.1"/>
</dbReference>
<keyword evidence="4" id="KW-1185">Reference proteome</keyword>